<reference evidence="1" key="1">
    <citation type="submission" date="2021-06" db="EMBL/GenBank/DDBJ databases">
        <authorList>
            <person name="Kallberg Y."/>
            <person name="Tangrot J."/>
            <person name="Rosling A."/>
        </authorList>
    </citation>
    <scope>NUCLEOTIDE SEQUENCE</scope>
    <source>
        <strain evidence="1">MA461A</strain>
    </source>
</reference>
<evidence type="ECO:0000313" key="2">
    <source>
        <dbReference type="Proteomes" id="UP000789920"/>
    </source>
</evidence>
<sequence length="44" mass="4852">ILLSISVNTFLQVSSGQDTTTSKIKATILIQPWPTSVKLQTTYQ</sequence>
<feature type="non-terminal residue" evidence="1">
    <location>
        <position position="44"/>
    </location>
</feature>
<dbReference type="EMBL" id="CAJVQC010055722">
    <property type="protein sequence ID" value="CAG8795676.1"/>
    <property type="molecule type" value="Genomic_DNA"/>
</dbReference>
<accession>A0ACA9RJ32</accession>
<protein>
    <submittedName>
        <fullName evidence="1">20576_t:CDS:1</fullName>
    </submittedName>
</protein>
<evidence type="ECO:0000313" key="1">
    <source>
        <dbReference type="EMBL" id="CAG8795676.1"/>
    </source>
</evidence>
<feature type="non-terminal residue" evidence="1">
    <location>
        <position position="1"/>
    </location>
</feature>
<keyword evidence="2" id="KW-1185">Reference proteome</keyword>
<name>A0ACA9RJ32_9GLOM</name>
<dbReference type="Proteomes" id="UP000789920">
    <property type="component" value="Unassembled WGS sequence"/>
</dbReference>
<comment type="caution">
    <text evidence="1">The sequence shown here is derived from an EMBL/GenBank/DDBJ whole genome shotgun (WGS) entry which is preliminary data.</text>
</comment>
<gene>
    <name evidence="1" type="ORF">RPERSI_LOCUS20008</name>
</gene>
<organism evidence="1 2">
    <name type="scientific">Racocetra persica</name>
    <dbReference type="NCBI Taxonomy" id="160502"/>
    <lineage>
        <taxon>Eukaryota</taxon>
        <taxon>Fungi</taxon>
        <taxon>Fungi incertae sedis</taxon>
        <taxon>Mucoromycota</taxon>
        <taxon>Glomeromycotina</taxon>
        <taxon>Glomeromycetes</taxon>
        <taxon>Diversisporales</taxon>
        <taxon>Gigasporaceae</taxon>
        <taxon>Racocetra</taxon>
    </lineage>
</organism>
<proteinExistence type="predicted"/>